<gene>
    <name evidence="5" type="ORF">DGD08_07160</name>
</gene>
<dbReference type="Pfam" id="PF12625">
    <property type="entry name" value="Arabinose_bd"/>
    <property type="match status" value="1"/>
</dbReference>
<name>A0A3D4V748_9BACT</name>
<dbReference type="InterPro" id="IPR009057">
    <property type="entry name" value="Homeodomain-like_sf"/>
</dbReference>
<evidence type="ECO:0000313" key="6">
    <source>
        <dbReference type="Proteomes" id="UP000264071"/>
    </source>
</evidence>
<protein>
    <submittedName>
        <fullName evidence="5">AraC family transcriptional regulator</fullName>
    </submittedName>
</protein>
<evidence type="ECO:0000259" key="4">
    <source>
        <dbReference type="PROSITE" id="PS01124"/>
    </source>
</evidence>
<dbReference type="PANTHER" id="PTHR47894:SF1">
    <property type="entry name" value="HTH-TYPE TRANSCRIPTIONAL REGULATOR VQSM"/>
    <property type="match status" value="1"/>
</dbReference>
<dbReference type="SUPFAM" id="SSF46689">
    <property type="entry name" value="Homeodomain-like"/>
    <property type="match status" value="1"/>
</dbReference>
<dbReference type="Pfam" id="PF12833">
    <property type="entry name" value="HTH_18"/>
    <property type="match status" value="1"/>
</dbReference>
<keyword evidence="1" id="KW-0805">Transcription regulation</keyword>
<dbReference type="GO" id="GO:0000976">
    <property type="term" value="F:transcription cis-regulatory region binding"/>
    <property type="evidence" value="ECO:0007669"/>
    <property type="project" value="TreeGrafter"/>
</dbReference>
<evidence type="ECO:0000256" key="3">
    <source>
        <dbReference type="ARBA" id="ARBA00023163"/>
    </source>
</evidence>
<evidence type="ECO:0000313" key="5">
    <source>
        <dbReference type="EMBL" id="HCT56979.1"/>
    </source>
</evidence>
<organism evidence="5 6">
    <name type="scientific">Gemmatimonas aurantiaca</name>
    <dbReference type="NCBI Taxonomy" id="173480"/>
    <lineage>
        <taxon>Bacteria</taxon>
        <taxon>Pseudomonadati</taxon>
        <taxon>Gemmatimonadota</taxon>
        <taxon>Gemmatimonadia</taxon>
        <taxon>Gemmatimonadales</taxon>
        <taxon>Gemmatimonadaceae</taxon>
        <taxon>Gemmatimonas</taxon>
    </lineage>
</organism>
<dbReference type="InterPro" id="IPR032687">
    <property type="entry name" value="AraC-type_N"/>
</dbReference>
<dbReference type="InterPro" id="IPR018060">
    <property type="entry name" value="HTH_AraC"/>
</dbReference>
<dbReference type="GO" id="GO:0005829">
    <property type="term" value="C:cytosol"/>
    <property type="evidence" value="ECO:0007669"/>
    <property type="project" value="TreeGrafter"/>
</dbReference>
<keyword evidence="2" id="KW-0238">DNA-binding</keyword>
<dbReference type="GO" id="GO:0003700">
    <property type="term" value="F:DNA-binding transcription factor activity"/>
    <property type="evidence" value="ECO:0007669"/>
    <property type="project" value="InterPro"/>
</dbReference>
<accession>A0A3D4V748</accession>
<dbReference type="PANTHER" id="PTHR47894">
    <property type="entry name" value="HTH-TYPE TRANSCRIPTIONAL REGULATOR GADX"/>
    <property type="match status" value="1"/>
</dbReference>
<sequence>MDTGYSPPHIRPSVADIATLVTPAAIAELWEMADPLLDHTMLAAIPGGVVRAALELGWHRETLARDTGFDLQRFDDPDARVPVTDNLALWAVLARRPLGLEIGERLTFAETGAVGFAMMHGGTVREALDWLQRYRAVLHPALVPMVDVRTDPAGDRLVFSKPVAPPFLQLREPVYAQAAATVVSLRALAGRPQLGARYVAYPMARPDDADRQERWFGCPVAWGSAQLEIAFDAAVLDWPLPLANPQLSSYLARRADELHSALPVPTGDAGRVRLEIAALLAFGEPNIGDVAKRLAMSARTLHRRLQAESTSFSAIVESLRRERAELLLADSTMSASQVAMLLGFAEPATFFRAFRRWTGMTPSAWRVRAASDRLPSD</sequence>
<dbReference type="Proteomes" id="UP000264071">
    <property type="component" value="Unassembled WGS sequence"/>
</dbReference>
<dbReference type="PROSITE" id="PS01124">
    <property type="entry name" value="HTH_ARAC_FAMILY_2"/>
    <property type="match status" value="1"/>
</dbReference>
<feature type="domain" description="HTH araC/xylS-type" evidence="4">
    <location>
        <begin position="270"/>
        <end position="368"/>
    </location>
</feature>
<keyword evidence="3" id="KW-0804">Transcription</keyword>
<comment type="caution">
    <text evidence="5">The sequence shown here is derived from an EMBL/GenBank/DDBJ whole genome shotgun (WGS) entry which is preliminary data.</text>
</comment>
<reference evidence="5 6" key="1">
    <citation type="journal article" date="2018" name="Nat. Biotechnol.">
        <title>A standardized bacterial taxonomy based on genome phylogeny substantially revises the tree of life.</title>
        <authorList>
            <person name="Parks D.H."/>
            <person name="Chuvochina M."/>
            <person name="Waite D.W."/>
            <person name="Rinke C."/>
            <person name="Skarshewski A."/>
            <person name="Chaumeil P.A."/>
            <person name="Hugenholtz P."/>
        </authorList>
    </citation>
    <scope>NUCLEOTIDE SEQUENCE [LARGE SCALE GENOMIC DNA]</scope>
    <source>
        <strain evidence="5">UBA8844</strain>
    </source>
</reference>
<evidence type="ECO:0000256" key="1">
    <source>
        <dbReference type="ARBA" id="ARBA00023015"/>
    </source>
</evidence>
<dbReference type="EMBL" id="DPIY01000006">
    <property type="protein sequence ID" value="HCT56979.1"/>
    <property type="molecule type" value="Genomic_DNA"/>
</dbReference>
<evidence type="ECO:0000256" key="2">
    <source>
        <dbReference type="ARBA" id="ARBA00023125"/>
    </source>
</evidence>
<dbReference type="SMART" id="SM00342">
    <property type="entry name" value="HTH_ARAC"/>
    <property type="match status" value="1"/>
</dbReference>
<dbReference type="Gene3D" id="1.10.10.60">
    <property type="entry name" value="Homeodomain-like"/>
    <property type="match status" value="1"/>
</dbReference>
<dbReference type="AlphaFoldDB" id="A0A3D4V748"/>
<proteinExistence type="predicted"/>